<name>A0A9E2BI56_PSYF1</name>
<evidence type="ECO:0008006" key="4">
    <source>
        <dbReference type="Google" id="ProtNLM"/>
    </source>
</evidence>
<gene>
    <name evidence="2" type="ORF">DDT42_01920</name>
</gene>
<comment type="caution">
    <text evidence="2">The sequence shown here is derived from an EMBL/GenBank/DDBJ whole genome shotgun (WGS) entry which is preliminary data.</text>
</comment>
<protein>
    <recommendedName>
        <fullName evidence="4">Transposase</fullName>
    </recommendedName>
</protein>
<feature type="coiled-coil region" evidence="1">
    <location>
        <begin position="123"/>
        <end position="157"/>
    </location>
</feature>
<organism evidence="2 3">
    <name type="scientific">Psychracetigena formicireducens</name>
    <dbReference type="NCBI Taxonomy" id="2986056"/>
    <lineage>
        <taxon>Bacteria</taxon>
        <taxon>Bacillati</taxon>
        <taxon>Candidatus Lithacetigenota</taxon>
        <taxon>Candidatus Psychracetigena</taxon>
    </lineage>
</organism>
<dbReference type="SUPFAM" id="SSF46689">
    <property type="entry name" value="Homeodomain-like"/>
    <property type="match status" value="1"/>
</dbReference>
<proteinExistence type="predicted"/>
<dbReference type="Proteomes" id="UP000811545">
    <property type="component" value="Unassembled WGS sequence"/>
</dbReference>
<dbReference type="AlphaFoldDB" id="A0A9E2BI56"/>
<sequence length="174" mass="20449">MPKEDNNNKQYTKEFKELVLKRLDPPKSESVPEISKELNIAKSTIYQWIRTNDKSKKQSIQTTNNKHSSKWSSEDKFQVVLETYTLTEEELSAYCRRKGIYVDEVKSWRYLCLKANATISKDPQKIENALKEEQQRNKDLEKELRRKEKALAETAALLVLRKKAQAIWGEPEDE</sequence>
<dbReference type="EMBL" id="QLTW01000283">
    <property type="protein sequence ID" value="MBT9146041.1"/>
    <property type="molecule type" value="Genomic_DNA"/>
</dbReference>
<accession>A0A9E2BI56</accession>
<evidence type="ECO:0000256" key="1">
    <source>
        <dbReference type="SAM" id="Coils"/>
    </source>
</evidence>
<evidence type="ECO:0000313" key="3">
    <source>
        <dbReference type="Proteomes" id="UP000811545"/>
    </source>
</evidence>
<dbReference type="InterPro" id="IPR009057">
    <property type="entry name" value="Homeodomain-like_sf"/>
</dbReference>
<evidence type="ECO:0000313" key="2">
    <source>
        <dbReference type="EMBL" id="MBT9146041.1"/>
    </source>
</evidence>
<reference evidence="2 3" key="1">
    <citation type="journal article" date="2021" name="bioRxiv">
        <title>Unique metabolic strategies in Hadean analogues reveal hints for primordial physiology.</title>
        <authorList>
            <person name="Nobu M.K."/>
            <person name="Nakai R."/>
            <person name="Tamazawa S."/>
            <person name="Mori H."/>
            <person name="Toyoda A."/>
            <person name="Ijiri A."/>
            <person name="Suzuki S."/>
            <person name="Kurokawa K."/>
            <person name="Kamagata Y."/>
            <person name="Tamaki H."/>
        </authorList>
    </citation>
    <scope>NUCLEOTIDE SEQUENCE [LARGE SCALE GENOMIC DNA]</scope>
    <source>
        <strain evidence="2">BS525</strain>
    </source>
</reference>
<keyword evidence="1" id="KW-0175">Coiled coil</keyword>